<dbReference type="NCBIfam" id="TIGR00229">
    <property type="entry name" value="sensory_box"/>
    <property type="match status" value="1"/>
</dbReference>
<dbReference type="PRINTS" id="PR00038">
    <property type="entry name" value="HTHLUXR"/>
</dbReference>
<dbReference type="EMBL" id="SLZR01000005">
    <property type="protein sequence ID" value="TCS41653.1"/>
    <property type="molecule type" value="Genomic_DNA"/>
</dbReference>
<keyword evidence="3" id="KW-0804">Transcription</keyword>
<dbReference type="PANTHER" id="PTHR44688:SF16">
    <property type="entry name" value="DNA-BINDING TRANSCRIPTIONAL ACTIVATOR DEVR_DOSR"/>
    <property type="match status" value="1"/>
</dbReference>
<dbReference type="OrthoDB" id="343383at2"/>
<feature type="coiled-coil region" evidence="4">
    <location>
        <begin position="147"/>
        <end position="222"/>
    </location>
</feature>
<protein>
    <submittedName>
        <fullName evidence="6">PAS domain S-box-containing protein</fullName>
    </submittedName>
</protein>
<evidence type="ECO:0000256" key="3">
    <source>
        <dbReference type="ARBA" id="ARBA00023163"/>
    </source>
</evidence>
<comment type="caution">
    <text evidence="6">The sequence shown here is derived from an EMBL/GenBank/DDBJ whole genome shotgun (WGS) entry which is preliminary data.</text>
</comment>
<dbReference type="Pfam" id="PF00196">
    <property type="entry name" value="GerE"/>
    <property type="match status" value="1"/>
</dbReference>
<dbReference type="Gene3D" id="3.30.450.20">
    <property type="entry name" value="PAS domain"/>
    <property type="match status" value="1"/>
</dbReference>
<evidence type="ECO:0000313" key="6">
    <source>
        <dbReference type="EMBL" id="TCS41653.1"/>
    </source>
</evidence>
<evidence type="ECO:0000256" key="2">
    <source>
        <dbReference type="ARBA" id="ARBA00023125"/>
    </source>
</evidence>
<feature type="domain" description="HTH luxR-type" evidence="5">
    <location>
        <begin position="270"/>
        <end position="335"/>
    </location>
</feature>
<dbReference type="GO" id="GO:0006355">
    <property type="term" value="P:regulation of DNA-templated transcription"/>
    <property type="evidence" value="ECO:0007669"/>
    <property type="project" value="InterPro"/>
</dbReference>
<dbReference type="SMART" id="SM00421">
    <property type="entry name" value="HTH_LUXR"/>
    <property type="match status" value="1"/>
</dbReference>
<organism evidence="6 7">
    <name type="scientific">Reinekea marinisedimentorum</name>
    <dbReference type="NCBI Taxonomy" id="230495"/>
    <lineage>
        <taxon>Bacteria</taxon>
        <taxon>Pseudomonadati</taxon>
        <taxon>Pseudomonadota</taxon>
        <taxon>Gammaproteobacteria</taxon>
        <taxon>Oceanospirillales</taxon>
        <taxon>Saccharospirillaceae</taxon>
        <taxon>Reinekea</taxon>
    </lineage>
</organism>
<dbReference type="SUPFAM" id="SSF55785">
    <property type="entry name" value="PYP-like sensor domain (PAS domain)"/>
    <property type="match status" value="1"/>
</dbReference>
<keyword evidence="7" id="KW-1185">Reference proteome</keyword>
<dbReference type="CDD" id="cd06170">
    <property type="entry name" value="LuxR_C_like"/>
    <property type="match status" value="1"/>
</dbReference>
<dbReference type="InterPro" id="IPR035965">
    <property type="entry name" value="PAS-like_dom_sf"/>
</dbReference>
<dbReference type="RefSeq" id="WP_132701060.1">
    <property type="nucleotide sequence ID" value="NZ_SLZR01000005.1"/>
</dbReference>
<dbReference type="Gene3D" id="1.10.10.10">
    <property type="entry name" value="Winged helix-like DNA-binding domain superfamily/Winged helix DNA-binding domain"/>
    <property type="match status" value="1"/>
</dbReference>
<dbReference type="InterPro" id="IPR016032">
    <property type="entry name" value="Sig_transdc_resp-reg_C-effctor"/>
</dbReference>
<dbReference type="AlphaFoldDB" id="A0A4R3I9B7"/>
<dbReference type="InterPro" id="IPR000792">
    <property type="entry name" value="Tscrpt_reg_LuxR_C"/>
</dbReference>
<keyword evidence="1" id="KW-0805">Transcription regulation</keyword>
<accession>A0A4R3I9B7</accession>
<proteinExistence type="predicted"/>
<dbReference type="SUPFAM" id="SSF46894">
    <property type="entry name" value="C-terminal effector domain of the bipartite response regulators"/>
    <property type="match status" value="1"/>
</dbReference>
<keyword evidence="4" id="KW-0175">Coiled coil</keyword>
<evidence type="ECO:0000256" key="4">
    <source>
        <dbReference type="SAM" id="Coils"/>
    </source>
</evidence>
<sequence length="344" mass="38986">MENPKMYKKPGKEEVSPDLPKDALFETLSRLDEKYNLILDNMDVAMTLVDAHSLSRLDGNFYFHKTLGYSSEEFHEVQPEDILVNPESNQLAEARPEILQTGQARYRTQLKKKDGSVLEFLFVSRLVTINGQDCILSTGQNITDQLKAEAERDAALEQLENKVMERTQALSDKTRSLIQEVHKRQQAEQELSRKNVSLEEMNTALRVMLRKLDEEKSEIEENIVANVKGLIDPYLSQLKKSSLNESQQALIQVIESNLKEVVAPNMHRMFNDAYSVFTPREIQVANLVKVGKSTKEIAGLLNASTGTVEHHRKNIRKKLGLNAKGVNLRSYLLSKDNLPGLNAL</sequence>
<dbReference type="InterPro" id="IPR036388">
    <property type="entry name" value="WH-like_DNA-bd_sf"/>
</dbReference>
<reference evidence="6 7" key="1">
    <citation type="submission" date="2019-03" db="EMBL/GenBank/DDBJ databases">
        <title>Genomic Encyclopedia of Archaeal and Bacterial Type Strains, Phase II (KMG-II): from individual species to whole genera.</title>
        <authorList>
            <person name="Goeker M."/>
        </authorList>
    </citation>
    <scope>NUCLEOTIDE SEQUENCE [LARGE SCALE GENOMIC DNA]</scope>
    <source>
        <strain evidence="6 7">DSM 15388</strain>
    </source>
</reference>
<gene>
    <name evidence="6" type="ORF">BCF53_10580</name>
</gene>
<evidence type="ECO:0000313" key="7">
    <source>
        <dbReference type="Proteomes" id="UP000295793"/>
    </source>
</evidence>
<keyword evidence="2" id="KW-0238">DNA-binding</keyword>
<dbReference type="Proteomes" id="UP000295793">
    <property type="component" value="Unassembled WGS sequence"/>
</dbReference>
<evidence type="ECO:0000259" key="5">
    <source>
        <dbReference type="PROSITE" id="PS50043"/>
    </source>
</evidence>
<dbReference type="InterPro" id="IPR000014">
    <property type="entry name" value="PAS"/>
</dbReference>
<evidence type="ECO:0000256" key="1">
    <source>
        <dbReference type="ARBA" id="ARBA00023015"/>
    </source>
</evidence>
<dbReference type="GO" id="GO:0003677">
    <property type="term" value="F:DNA binding"/>
    <property type="evidence" value="ECO:0007669"/>
    <property type="project" value="UniProtKB-KW"/>
</dbReference>
<name>A0A4R3I9B7_9GAMM</name>
<dbReference type="PANTHER" id="PTHR44688">
    <property type="entry name" value="DNA-BINDING TRANSCRIPTIONAL ACTIVATOR DEVR_DOSR"/>
    <property type="match status" value="1"/>
</dbReference>
<dbReference type="PROSITE" id="PS50043">
    <property type="entry name" value="HTH_LUXR_2"/>
    <property type="match status" value="1"/>
</dbReference>